<evidence type="ECO:0000313" key="1">
    <source>
        <dbReference type="EMBL" id="REG31026.1"/>
    </source>
</evidence>
<organism evidence="1 2">
    <name type="scientific">Archangium gephyra</name>
    <dbReference type="NCBI Taxonomy" id="48"/>
    <lineage>
        <taxon>Bacteria</taxon>
        <taxon>Pseudomonadati</taxon>
        <taxon>Myxococcota</taxon>
        <taxon>Myxococcia</taxon>
        <taxon>Myxococcales</taxon>
        <taxon>Cystobacterineae</taxon>
        <taxon>Archangiaceae</taxon>
        <taxon>Archangium</taxon>
    </lineage>
</organism>
<reference evidence="1 2" key="1">
    <citation type="submission" date="2018-08" db="EMBL/GenBank/DDBJ databases">
        <title>Genomic Encyclopedia of Archaeal and Bacterial Type Strains, Phase II (KMG-II): from individual species to whole genera.</title>
        <authorList>
            <person name="Goeker M."/>
        </authorList>
    </citation>
    <scope>NUCLEOTIDE SEQUENCE [LARGE SCALE GENOMIC DNA]</scope>
    <source>
        <strain evidence="1 2">DSM 2261</strain>
    </source>
</reference>
<sequence>MAAEVARGRGAHTMSLTRLSPLYESFEEQVDWRAVVTWVLFSLNGGHMAKAPHLKNQFRRYWYQRHHDTARFVQACYDEVSTMSALKLHALCQLTWCNRAKNETRFFGVAETTGSLVVPALETLFGKSLKSRSFENLVVSLAEAGIPKAVRHAAGKRIGFVSIYPAYRNTSKKWMETHKGAVQEIFAHARRLASDADRRQIYERIATLPDIPREKGGPLPAANLLTPVIACLDPQARSPIINSLPEVIDRLVVLGRLHATLPRQFDGLVALVGKPGVPDAFVLDVTGTEMFGYVPDSTEQELFEAEEKLFTPAVPRSESLPIKNEEDIKVVSDALRTKHRQLHNRMTNRLLNVCKEKNLTVEEGRLQSCRFDALVRNHQTGRDLLIEVKSSTAIADIRLAVGQLLDYRRQLPKKETTHIAVLLPSEPGEHVRAFLNDVEARALWFTKDLKTIQGF</sequence>
<comment type="caution">
    <text evidence="1">The sequence shown here is derived from an EMBL/GenBank/DDBJ whole genome shotgun (WGS) entry which is preliminary data.</text>
</comment>
<evidence type="ECO:0000313" key="2">
    <source>
        <dbReference type="Proteomes" id="UP000256345"/>
    </source>
</evidence>
<accession>A0ABX9K138</accession>
<proteinExistence type="predicted"/>
<gene>
    <name evidence="1" type="ORF">ATI61_106496</name>
</gene>
<protein>
    <recommendedName>
        <fullName evidence="3">Protein NO VEIN C-terminal domain-containing protein</fullName>
    </recommendedName>
</protein>
<name>A0ABX9K138_9BACT</name>
<dbReference type="Proteomes" id="UP000256345">
    <property type="component" value="Unassembled WGS sequence"/>
</dbReference>
<evidence type="ECO:0008006" key="3">
    <source>
        <dbReference type="Google" id="ProtNLM"/>
    </source>
</evidence>
<keyword evidence="2" id="KW-1185">Reference proteome</keyword>
<dbReference type="EMBL" id="QUMU01000006">
    <property type="protein sequence ID" value="REG31026.1"/>
    <property type="molecule type" value="Genomic_DNA"/>
</dbReference>